<evidence type="ECO:0000313" key="2">
    <source>
        <dbReference type="Proteomes" id="UP001159363"/>
    </source>
</evidence>
<name>A0ABQ9GET8_9NEOP</name>
<protein>
    <recommendedName>
        <fullName evidence="3">HAT C-terminal dimerisation domain-containing protein</fullName>
    </recommendedName>
</protein>
<dbReference type="Proteomes" id="UP001159363">
    <property type="component" value="Chromosome 11"/>
</dbReference>
<accession>A0ABQ9GET8</accession>
<evidence type="ECO:0008006" key="3">
    <source>
        <dbReference type="Google" id="ProtNLM"/>
    </source>
</evidence>
<evidence type="ECO:0000313" key="1">
    <source>
        <dbReference type="EMBL" id="KAJ8870919.1"/>
    </source>
</evidence>
<gene>
    <name evidence="1" type="ORF">PR048_027221</name>
</gene>
<keyword evidence="2" id="KW-1185">Reference proteome</keyword>
<organism evidence="1 2">
    <name type="scientific">Dryococelus australis</name>
    <dbReference type="NCBI Taxonomy" id="614101"/>
    <lineage>
        <taxon>Eukaryota</taxon>
        <taxon>Metazoa</taxon>
        <taxon>Ecdysozoa</taxon>
        <taxon>Arthropoda</taxon>
        <taxon>Hexapoda</taxon>
        <taxon>Insecta</taxon>
        <taxon>Pterygota</taxon>
        <taxon>Neoptera</taxon>
        <taxon>Polyneoptera</taxon>
        <taxon>Phasmatodea</taxon>
        <taxon>Verophasmatodea</taxon>
        <taxon>Anareolatae</taxon>
        <taxon>Phasmatidae</taxon>
        <taxon>Eurycanthinae</taxon>
        <taxon>Dryococelus</taxon>
    </lineage>
</organism>
<sequence>MFDHIKAFETKLHFWESQIRKNNFAHFPALQKHTVSDSQKYARIISELMEQFNTRLQDFKKNTVSFNFYSRPFSISIDDIPEDLNSSRRRHPRIYKRAILMIFLFGSTYLCEQVFSRMKHVKFTSRSLLHVATSSIMSDIGKLIGGKQCQFSH</sequence>
<dbReference type="PANTHER" id="PTHR45913:SF5">
    <property type="entry name" value="GENERAL TRANSCRIPTION FACTOR II-I REPEAT DOMAIN-CONTAINING PROTEIN 2A-LIKE PROTEIN"/>
    <property type="match status" value="1"/>
</dbReference>
<dbReference type="EMBL" id="JARBHB010000012">
    <property type="protein sequence ID" value="KAJ8870919.1"/>
    <property type="molecule type" value="Genomic_DNA"/>
</dbReference>
<proteinExistence type="predicted"/>
<reference evidence="1 2" key="1">
    <citation type="submission" date="2023-02" db="EMBL/GenBank/DDBJ databases">
        <title>LHISI_Scaffold_Assembly.</title>
        <authorList>
            <person name="Stuart O.P."/>
            <person name="Cleave R."/>
            <person name="Magrath M.J.L."/>
            <person name="Mikheyev A.S."/>
        </authorList>
    </citation>
    <scope>NUCLEOTIDE SEQUENCE [LARGE SCALE GENOMIC DNA]</scope>
    <source>
        <strain evidence="1">Daus_M_001</strain>
        <tissue evidence="1">Leg muscle</tissue>
    </source>
</reference>
<dbReference type="PANTHER" id="PTHR45913">
    <property type="entry name" value="EPM2A-INTERACTING PROTEIN 1"/>
    <property type="match status" value="1"/>
</dbReference>
<comment type="caution">
    <text evidence="1">The sequence shown here is derived from an EMBL/GenBank/DDBJ whole genome shotgun (WGS) entry which is preliminary data.</text>
</comment>